<feature type="chain" id="PRO_5045433552" description="Lipoprotein" evidence="1">
    <location>
        <begin position="20"/>
        <end position="182"/>
    </location>
</feature>
<accession>A0ABM7XMH5</accession>
<evidence type="ECO:0000313" key="2">
    <source>
        <dbReference type="EMBL" id="BDG17518.1"/>
    </source>
</evidence>
<reference evidence="2 3" key="1">
    <citation type="journal article" date="2022" name="Microbiol. Resour. Announc.">
        <title>Complete Genome Sequences of Thermus Strains Isolated from Senami Hot Spring in Japan.</title>
        <authorList>
            <person name="Miyazaki K."/>
        </authorList>
    </citation>
    <scope>NUCLEOTIDE SEQUENCE [LARGE SCALE GENOMIC DNA]</scope>
    <source>
        <strain evidence="2 3">SNM4-1</strain>
        <plasmid evidence="2 3">pTbrSNM4-1b</plasmid>
    </source>
</reference>
<protein>
    <recommendedName>
        <fullName evidence="4">Lipoprotein</fullName>
    </recommendedName>
</protein>
<evidence type="ECO:0000256" key="1">
    <source>
        <dbReference type="SAM" id="SignalP"/>
    </source>
</evidence>
<gene>
    <name evidence="2" type="ORF">TbrSNM41_22520</name>
</gene>
<evidence type="ECO:0008006" key="4">
    <source>
        <dbReference type="Google" id="ProtNLM"/>
    </source>
</evidence>
<dbReference type="RefSeq" id="WP_244363880.1">
    <property type="nucleotide sequence ID" value="NZ_AP025594.1"/>
</dbReference>
<keyword evidence="3" id="KW-1185">Reference proteome</keyword>
<proteinExistence type="predicted"/>
<sequence>MKRLWFLGLALAACSFPFNYTLDLLERDLPADFVEGTFQVRAGGIDPNPKTLGPVPVSYTPDSRVSLSGASLEYKVCFTSETPGASFSGSLTYAAYLAGDEAGLLDPANLVAQGTGAVAGLNVGPVCVSGEASLNAGQLQAVASGRFYVGARISGDATSSQEATIRYRTEVLRLRLSGTVRP</sequence>
<dbReference type="EMBL" id="AP025594">
    <property type="protein sequence ID" value="BDG17518.1"/>
    <property type="molecule type" value="Genomic_DNA"/>
</dbReference>
<organism evidence="2 3">
    <name type="scientific">Thermus brockianus</name>
    <dbReference type="NCBI Taxonomy" id="56956"/>
    <lineage>
        <taxon>Bacteria</taxon>
        <taxon>Thermotogati</taxon>
        <taxon>Deinococcota</taxon>
        <taxon>Deinococci</taxon>
        <taxon>Thermales</taxon>
        <taxon>Thermaceae</taxon>
        <taxon>Thermus</taxon>
    </lineage>
</organism>
<name>A0ABM7XMH5_THEBO</name>
<geneLocation type="plasmid" evidence="2 3">
    <name>pTbrSNM4-1b</name>
</geneLocation>
<dbReference type="Proteomes" id="UP000831120">
    <property type="component" value="Plasmid pTbrSNM4-1b"/>
</dbReference>
<evidence type="ECO:0000313" key="3">
    <source>
        <dbReference type="Proteomes" id="UP000831120"/>
    </source>
</evidence>
<feature type="signal peptide" evidence="1">
    <location>
        <begin position="1"/>
        <end position="19"/>
    </location>
</feature>
<keyword evidence="1" id="KW-0732">Signal</keyword>
<keyword evidence="2" id="KW-0614">Plasmid</keyword>